<keyword evidence="2" id="KW-1185">Reference proteome</keyword>
<name>A0A1G9SJ33_9PROT</name>
<accession>A0A1G9SJ33</accession>
<dbReference type="Proteomes" id="UP000199759">
    <property type="component" value="Unassembled WGS sequence"/>
</dbReference>
<protein>
    <submittedName>
        <fullName evidence="1">Uncharacterized protein</fullName>
    </submittedName>
</protein>
<evidence type="ECO:0000313" key="1">
    <source>
        <dbReference type="EMBL" id="SDM34775.1"/>
    </source>
</evidence>
<sequence length="87" mass="9104">MSGIGREARTVAPVILTGFDRFAATSANKKEVRGLAISFAEPAPLAQPLGFLAVQKARQQCRVAAIGLEGDVENIADDGDGANHQVE</sequence>
<organism evidence="1 2">
    <name type="scientific">Maricaulis salignorans</name>
    <dbReference type="NCBI Taxonomy" id="144026"/>
    <lineage>
        <taxon>Bacteria</taxon>
        <taxon>Pseudomonadati</taxon>
        <taxon>Pseudomonadota</taxon>
        <taxon>Alphaproteobacteria</taxon>
        <taxon>Maricaulales</taxon>
        <taxon>Maricaulaceae</taxon>
        <taxon>Maricaulis</taxon>
    </lineage>
</organism>
<gene>
    <name evidence="1" type="ORF">SAMN04488568_109110</name>
</gene>
<dbReference type="EMBL" id="FNHG01000009">
    <property type="protein sequence ID" value="SDM34775.1"/>
    <property type="molecule type" value="Genomic_DNA"/>
</dbReference>
<evidence type="ECO:0000313" key="2">
    <source>
        <dbReference type="Proteomes" id="UP000199759"/>
    </source>
</evidence>
<dbReference type="AlphaFoldDB" id="A0A1G9SJ33"/>
<reference evidence="1 2" key="1">
    <citation type="submission" date="2016-10" db="EMBL/GenBank/DDBJ databases">
        <authorList>
            <person name="de Groot N.N."/>
        </authorList>
    </citation>
    <scope>NUCLEOTIDE SEQUENCE [LARGE SCALE GENOMIC DNA]</scope>
    <source>
        <strain evidence="1 2">DSM 16077</strain>
    </source>
</reference>
<proteinExistence type="predicted"/>